<proteinExistence type="predicted"/>
<name>A0A224A135_9EUPU</name>
<feature type="transmembrane region" description="Helical" evidence="1">
    <location>
        <begin position="55"/>
        <end position="79"/>
    </location>
</feature>
<keyword evidence="2" id="KW-0496">Mitochondrion</keyword>
<keyword evidence="1" id="KW-0812">Transmembrane</keyword>
<evidence type="ECO:0000313" key="2">
    <source>
        <dbReference type="EMBL" id="BBA10280.1"/>
    </source>
</evidence>
<dbReference type="EMBL" id="LC171968">
    <property type="protein sequence ID" value="BBA10280.1"/>
    <property type="molecule type" value="Genomic_DNA"/>
</dbReference>
<accession>A0A224A135</accession>
<dbReference type="AlphaFoldDB" id="A0A224A135"/>
<keyword evidence="1" id="KW-0472">Membrane</keyword>
<gene>
    <name evidence="2" type="primary">ND4L</name>
</gene>
<reference evidence="2" key="1">
    <citation type="journal article" date="2017" name="Zool. J. Linn. Soc.">
        <title>Molecular phylogeny, frequent parallel evolution and new system of Japanese clausiliid land snails (Gastropoda: Stylommatophora).</title>
        <authorList>
            <person name="Motochin R."/>
            <person name="Wang M."/>
            <person name="Ueshima R."/>
        </authorList>
    </citation>
    <scope>NUCLEOTIDE SEQUENCE</scope>
    <source>
        <strain evidence="2">AG649-1</strain>
        <tissue evidence="2">Muscle</tissue>
    </source>
</reference>
<feature type="transmembrane region" description="Helical" evidence="1">
    <location>
        <begin position="6"/>
        <end position="23"/>
    </location>
</feature>
<geneLocation type="mitochondrion" evidence="2"/>
<organism evidence="2">
    <name type="scientific">Stereophaedusa una</name>
    <dbReference type="NCBI Taxonomy" id="1885738"/>
    <lineage>
        <taxon>Eukaryota</taxon>
        <taxon>Metazoa</taxon>
        <taxon>Spiralia</taxon>
        <taxon>Lophotrochozoa</taxon>
        <taxon>Mollusca</taxon>
        <taxon>Gastropoda</taxon>
        <taxon>Heterobranchia</taxon>
        <taxon>Euthyneura</taxon>
        <taxon>Panpulmonata</taxon>
        <taxon>Eupulmonata</taxon>
        <taxon>Stylommatophora</taxon>
        <taxon>Helicina</taxon>
        <taxon>Clausilioidea</taxon>
        <taxon>Clausiliidae</taxon>
        <taxon>Phaedusinae</taxon>
        <taxon>Stereophaedusa</taxon>
    </lineage>
</organism>
<keyword evidence="1" id="KW-1133">Transmembrane helix</keyword>
<dbReference type="Gene3D" id="1.10.287.3510">
    <property type="match status" value="1"/>
</dbReference>
<feature type="transmembrane region" description="Helical" evidence="1">
    <location>
        <begin position="30"/>
        <end position="49"/>
    </location>
</feature>
<protein>
    <submittedName>
        <fullName evidence="2">NADH dehydrogenase subunit 4L</fullName>
    </submittedName>
</protein>
<sequence length="92" mass="10471">MLFSSYLLLLMVLFMFIFFNVKFHFLRAFLILEAMMLTALLITISLLSSVQTEPFMFLTLLTFAVIEAGLGLSLLLSFIKLTGNDAMMNSFK</sequence>
<evidence type="ECO:0000256" key="1">
    <source>
        <dbReference type="SAM" id="Phobius"/>
    </source>
</evidence>